<evidence type="ECO:0000313" key="8">
    <source>
        <dbReference type="EMBL" id="KPK70397.1"/>
    </source>
</evidence>
<dbReference type="Proteomes" id="UP000051096">
    <property type="component" value="Unassembled WGS sequence"/>
</dbReference>
<dbReference type="InterPro" id="IPR001482">
    <property type="entry name" value="T2SS/T4SS_dom"/>
</dbReference>
<accession>A0A0S8GEX8</accession>
<evidence type="ECO:0000256" key="4">
    <source>
        <dbReference type="ARBA" id="ARBA00022741"/>
    </source>
</evidence>
<organism evidence="8 9">
    <name type="scientific">candidate division WOR_3 bacterium SM23_60</name>
    <dbReference type="NCBI Taxonomy" id="1703780"/>
    <lineage>
        <taxon>Bacteria</taxon>
        <taxon>Bacteria division WOR-3</taxon>
    </lineage>
</organism>
<proteinExistence type="inferred from homology"/>
<dbReference type="PANTHER" id="PTHR30258:SF1">
    <property type="entry name" value="PROTEIN TRANSPORT PROTEIN HOFB HOMOLOG"/>
    <property type="match status" value="1"/>
</dbReference>
<dbReference type="SUPFAM" id="SSF52540">
    <property type="entry name" value="P-loop containing nucleoside triphosphate hydrolases"/>
    <property type="match status" value="1"/>
</dbReference>
<dbReference type="GO" id="GO:0005737">
    <property type="term" value="C:cytoplasm"/>
    <property type="evidence" value="ECO:0007669"/>
    <property type="project" value="UniProtKB-SubCell"/>
</dbReference>
<protein>
    <submittedName>
        <fullName evidence="8">Type II secretion system protein GspE</fullName>
    </submittedName>
</protein>
<dbReference type="Gene3D" id="3.40.50.300">
    <property type="entry name" value="P-loop containing nucleotide triphosphate hydrolases"/>
    <property type="match status" value="1"/>
</dbReference>
<dbReference type="PANTHER" id="PTHR30258">
    <property type="entry name" value="TYPE II SECRETION SYSTEM PROTEIN GSPE-RELATED"/>
    <property type="match status" value="1"/>
</dbReference>
<evidence type="ECO:0000256" key="5">
    <source>
        <dbReference type="ARBA" id="ARBA00022840"/>
    </source>
</evidence>
<dbReference type="InterPro" id="IPR027417">
    <property type="entry name" value="P-loop_NTPase"/>
</dbReference>
<dbReference type="GO" id="GO:0009297">
    <property type="term" value="P:pilus assembly"/>
    <property type="evidence" value="ECO:0007669"/>
    <property type="project" value="InterPro"/>
</dbReference>
<dbReference type="AlphaFoldDB" id="A0A0S8GEX8"/>
<evidence type="ECO:0000256" key="1">
    <source>
        <dbReference type="ARBA" id="ARBA00004496"/>
    </source>
</evidence>
<dbReference type="SUPFAM" id="SSF160246">
    <property type="entry name" value="EspE N-terminal domain-like"/>
    <property type="match status" value="1"/>
</dbReference>
<keyword evidence="5" id="KW-0067">ATP-binding</keyword>
<dbReference type="EMBL" id="LJUO01000091">
    <property type="protein sequence ID" value="KPK70397.1"/>
    <property type="molecule type" value="Genomic_DNA"/>
</dbReference>
<dbReference type="CDD" id="cd01129">
    <property type="entry name" value="PulE-GspE-like"/>
    <property type="match status" value="1"/>
</dbReference>
<dbReference type="GO" id="GO:0005524">
    <property type="term" value="F:ATP binding"/>
    <property type="evidence" value="ECO:0007669"/>
    <property type="project" value="UniProtKB-KW"/>
</dbReference>
<name>A0A0S8GEX8_UNCW3</name>
<dbReference type="InterPro" id="IPR013374">
    <property type="entry name" value="ATPase_typ4_pilus-assembl_PilB"/>
</dbReference>
<evidence type="ECO:0000313" key="9">
    <source>
        <dbReference type="Proteomes" id="UP000051096"/>
    </source>
</evidence>
<dbReference type="Pfam" id="PF00437">
    <property type="entry name" value="T2SSE"/>
    <property type="match status" value="1"/>
</dbReference>
<dbReference type="GO" id="GO:0016887">
    <property type="term" value="F:ATP hydrolysis activity"/>
    <property type="evidence" value="ECO:0007669"/>
    <property type="project" value="InterPro"/>
</dbReference>
<comment type="subcellular location">
    <subcellularLocation>
        <location evidence="1">Cytoplasm</location>
    </subcellularLocation>
</comment>
<sequence>MVEEKLGAYLVKNGVISEDQLRTAVQEKKETGQRLVSVLNRLEMVSEGKLLAQLSTLYGMDVVDVDFIIPDKAVLDMIPAQKAYHYEVLPIARKGRFLTIAMVDPTDISAIEDLRFITSMEVTPVLAAESSIREALDRYYTMEKGMAEVTEEYDEHARELGIEDLELLDTEIGEDLEETKLRADAEGGPVIRLVNYYIADAANKGASDIHIEPFEKMVRVRFRIDGVLQEQQSPPLNLKNGIITRIKLMSKMNIAEHRLCQDGRINIMVGKKMIDLRVSVIPTLYGEKIVMRILDRSSLMLDLAKLGFGSGALKIYLKAIESPYGIILVTGPTGSGKTTTLYSTLSRLNKPDRQIMTVEDPVEYNLHGINQIQVHEEIGLTFASALRAFLRQAPNIILVGEIRDEETAGIAIRAALTGHLVFSTIHTNDAPTTVNRLIDIGVKPYLVASALILIQAQRLVRRICTKCKEEVKIDAKLLREAGIPEDKLPDGKAFKGKGCSNCNQTGYKGRIGLYEIMPISPDLRRLVMEGASSDTIAEQANKEGMQTLREDGIEKVKKGVTTIEELMRETASM</sequence>
<comment type="similarity">
    <text evidence="2">Belongs to the GSP E family.</text>
</comment>
<dbReference type="InterPro" id="IPR037257">
    <property type="entry name" value="T2SS_E_N_sf"/>
</dbReference>
<dbReference type="Gene3D" id="3.30.450.90">
    <property type="match status" value="1"/>
</dbReference>
<comment type="caution">
    <text evidence="8">The sequence shown here is derived from an EMBL/GenBank/DDBJ whole genome shotgun (WGS) entry which is preliminary data.</text>
</comment>
<dbReference type="FunFam" id="3.30.450.90:FF:000001">
    <property type="entry name" value="Type II secretion system ATPase GspE"/>
    <property type="match status" value="1"/>
</dbReference>
<dbReference type="NCBIfam" id="TIGR02538">
    <property type="entry name" value="type_IV_pilB"/>
    <property type="match status" value="1"/>
</dbReference>
<gene>
    <name evidence="8" type="ORF">AMJ87_08845</name>
</gene>
<dbReference type="InterPro" id="IPR007831">
    <property type="entry name" value="T2SS_GspE_N"/>
</dbReference>
<dbReference type="Gene3D" id="3.30.300.160">
    <property type="entry name" value="Type II secretion system, protein E, N-terminal domain"/>
    <property type="match status" value="1"/>
</dbReference>
<keyword evidence="4" id="KW-0547">Nucleotide-binding</keyword>
<feature type="domain" description="Type II secretion system protein GspE N-terminal" evidence="7">
    <location>
        <begin position="58"/>
        <end position="144"/>
    </location>
</feature>
<dbReference type="FunFam" id="3.40.50.300:FF:000398">
    <property type="entry name" value="Type IV pilus assembly ATPase PilB"/>
    <property type="match status" value="1"/>
</dbReference>
<keyword evidence="3" id="KW-0963">Cytoplasm</keyword>
<dbReference type="Pfam" id="PF05157">
    <property type="entry name" value="MshEN"/>
    <property type="match status" value="1"/>
</dbReference>
<evidence type="ECO:0000256" key="3">
    <source>
        <dbReference type="ARBA" id="ARBA00022490"/>
    </source>
</evidence>
<evidence type="ECO:0000256" key="2">
    <source>
        <dbReference type="ARBA" id="ARBA00006611"/>
    </source>
</evidence>
<dbReference type="GO" id="GO:0005886">
    <property type="term" value="C:plasma membrane"/>
    <property type="evidence" value="ECO:0007669"/>
    <property type="project" value="TreeGrafter"/>
</dbReference>
<feature type="domain" description="Bacterial type II secretion system protein E" evidence="6">
    <location>
        <begin position="186"/>
        <end position="568"/>
    </location>
</feature>
<dbReference type="Gene3D" id="1.10.40.70">
    <property type="match status" value="1"/>
</dbReference>
<evidence type="ECO:0000259" key="6">
    <source>
        <dbReference type="Pfam" id="PF00437"/>
    </source>
</evidence>
<dbReference type="FunFam" id="3.30.300.160:FF:000002">
    <property type="entry name" value="Type II secretion system protein E"/>
    <property type="match status" value="1"/>
</dbReference>
<dbReference type="PATRIC" id="fig|1703780.3.peg.674"/>
<reference evidence="8 9" key="1">
    <citation type="journal article" date="2015" name="Microbiome">
        <title>Genomic resolution of linkages in carbon, nitrogen, and sulfur cycling among widespread estuary sediment bacteria.</title>
        <authorList>
            <person name="Baker B.J."/>
            <person name="Lazar C.S."/>
            <person name="Teske A.P."/>
            <person name="Dick G.J."/>
        </authorList>
    </citation>
    <scope>NUCLEOTIDE SEQUENCE [LARGE SCALE GENOMIC DNA]</scope>
    <source>
        <strain evidence="8">SM23_60</strain>
    </source>
</reference>
<evidence type="ECO:0000259" key="7">
    <source>
        <dbReference type="Pfam" id="PF05157"/>
    </source>
</evidence>